<dbReference type="Proteomes" id="UP000011115">
    <property type="component" value="Unassembled WGS sequence"/>
</dbReference>
<reference evidence="2" key="2">
    <citation type="submission" date="2015-06" db="UniProtKB">
        <authorList>
            <consortium name="EnsemblPlants"/>
        </authorList>
    </citation>
    <scope>IDENTIFICATION</scope>
    <source>
        <strain evidence="2">DM1-3 516 R44</strain>
    </source>
</reference>
<dbReference type="STRING" id="4113.M1DCY4"/>
<reference evidence="3" key="1">
    <citation type="journal article" date="2011" name="Nature">
        <title>Genome sequence and analysis of the tuber crop potato.</title>
        <authorList>
            <consortium name="The Potato Genome Sequencing Consortium"/>
        </authorList>
    </citation>
    <scope>NUCLEOTIDE SEQUENCE [LARGE SCALE GENOMIC DNA]</scope>
    <source>
        <strain evidence="3">cv. DM1-3 516 R44</strain>
    </source>
</reference>
<dbReference type="PANTHER" id="PTHR21646">
    <property type="entry name" value="UBIQUITIN CARBOXYL-TERMINAL HYDROLASE"/>
    <property type="match status" value="1"/>
</dbReference>
<dbReference type="GO" id="GO:0016579">
    <property type="term" value="P:protein deubiquitination"/>
    <property type="evidence" value="ECO:0007669"/>
    <property type="project" value="InterPro"/>
</dbReference>
<dbReference type="eggNOG" id="KOG1867">
    <property type="taxonomic scope" value="Eukaryota"/>
</dbReference>
<evidence type="ECO:0000259" key="1">
    <source>
        <dbReference type="PROSITE" id="PS50235"/>
    </source>
</evidence>
<evidence type="ECO:0000313" key="2">
    <source>
        <dbReference type="EnsemblPlants" id="PGSC0003DMT400086994"/>
    </source>
</evidence>
<keyword evidence="3" id="KW-1185">Reference proteome</keyword>
<feature type="domain" description="USP" evidence="1">
    <location>
        <begin position="1"/>
        <end position="104"/>
    </location>
</feature>
<dbReference type="HOGENOM" id="CLU_1910380_0_0_1"/>
<dbReference type="GO" id="GO:0004843">
    <property type="term" value="F:cysteine-type deubiquitinase activity"/>
    <property type="evidence" value="ECO:0007669"/>
    <property type="project" value="InterPro"/>
</dbReference>
<dbReference type="PROSITE" id="PS50235">
    <property type="entry name" value="USP_3"/>
    <property type="match status" value="1"/>
</dbReference>
<sequence length="133" mass="15710">MSKKIDRHVQFLFSFDMKPYISSSIVRKRHGNIIFSFYGDESDVYTEFEIFAVITHSGMLESGHYVTYMRLRNQWYKCDDAWITEVDEEVVKASHCYLMYYVQKMLYHKRCGDVSCQPMSLRADIFVPIVGCS</sequence>
<dbReference type="EnsemblPlants" id="PGSC0003DMT400086994">
    <property type="protein sequence ID" value="PGSC0003DMT400086994"/>
    <property type="gene ID" value="PGSC0003DMG400036565"/>
</dbReference>
<proteinExistence type="predicted"/>
<dbReference type="InParanoid" id="M1DCY4"/>
<protein>
    <submittedName>
        <fullName evidence="2">Ubiquitin carboxyl-terminal hydrolase</fullName>
    </submittedName>
</protein>
<name>M1DCY4_SOLTU</name>
<organism evidence="2 3">
    <name type="scientific">Solanum tuberosum</name>
    <name type="common">Potato</name>
    <dbReference type="NCBI Taxonomy" id="4113"/>
    <lineage>
        <taxon>Eukaryota</taxon>
        <taxon>Viridiplantae</taxon>
        <taxon>Streptophyta</taxon>
        <taxon>Embryophyta</taxon>
        <taxon>Tracheophyta</taxon>
        <taxon>Spermatophyta</taxon>
        <taxon>Magnoliopsida</taxon>
        <taxon>eudicotyledons</taxon>
        <taxon>Gunneridae</taxon>
        <taxon>Pentapetalae</taxon>
        <taxon>asterids</taxon>
        <taxon>lamiids</taxon>
        <taxon>Solanales</taxon>
        <taxon>Solanaceae</taxon>
        <taxon>Solanoideae</taxon>
        <taxon>Solaneae</taxon>
        <taxon>Solanum</taxon>
    </lineage>
</organism>
<dbReference type="Gramene" id="PGSC0003DMT400086994">
    <property type="protein sequence ID" value="PGSC0003DMT400086994"/>
    <property type="gene ID" value="PGSC0003DMG400036565"/>
</dbReference>
<dbReference type="AlphaFoldDB" id="M1DCY4"/>
<dbReference type="Gene3D" id="3.90.70.10">
    <property type="entry name" value="Cysteine proteinases"/>
    <property type="match status" value="1"/>
</dbReference>
<dbReference type="PaxDb" id="4113-PGSC0003DMT400086994"/>
<dbReference type="InterPro" id="IPR038765">
    <property type="entry name" value="Papain-like_cys_pep_sf"/>
</dbReference>
<dbReference type="SUPFAM" id="SSF54001">
    <property type="entry name" value="Cysteine proteinases"/>
    <property type="match status" value="1"/>
</dbReference>
<dbReference type="Pfam" id="PF00443">
    <property type="entry name" value="UCH"/>
    <property type="match status" value="1"/>
</dbReference>
<dbReference type="PANTHER" id="PTHR21646:SF49">
    <property type="entry name" value="UBIQUITIN C-TERMINAL HYDROLASE 22"/>
    <property type="match status" value="1"/>
</dbReference>
<dbReference type="InterPro" id="IPR050185">
    <property type="entry name" value="Ub_carboxyl-term_hydrolase"/>
</dbReference>
<evidence type="ECO:0000313" key="3">
    <source>
        <dbReference type="Proteomes" id="UP000011115"/>
    </source>
</evidence>
<dbReference type="InterPro" id="IPR001394">
    <property type="entry name" value="Peptidase_C19_UCH"/>
</dbReference>
<dbReference type="InterPro" id="IPR028889">
    <property type="entry name" value="USP"/>
</dbReference>
<accession>M1DCY4</accession>